<proteinExistence type="predicted"/>
<gene>
    <name evidence="1" type="ORF">MGAL_10B048460</name>
</gene>
<accession>A0A8B6F3W2</accession>
<dbReference type="Proteomes" id="UP000596742">
    <property type="component" value="Unassembled WGS sequence"/>
</dbReference>
<dbReference type="EMBL" id="UYJE01006235">
    <property type="protein sequence ID" value="VDI44178.1"/>
    <property type="molecule type" value="Genomic_DNA"/>
</dbReference>
<evidence type="ECO:0000313" key="2">
    <source>
        <dbReference type="Proteomes" id="UP000596742"/>
    </source>
</evidence>
<dbReference type="AlphaFoldDB" id="A0A8B6F3W2"/>
<protein>
    <submittedName>
        <fullName evidence="1">Uncharacterized protein</fullName>
    </submittedName>
</protein>
<comment type="caution">
    <text evidence="1">The sequence shown here is derived from an EMBL/GenBank/DDBJ whole genome shotgun (WGS) entry which is preliminary data.</text>
</comment>
<reference evidence="1" key="1">
    <citation type="submission" date="2018-11" db="EMBL/GenBank/DDBJ databases">
        <authorList>
            <person name="Alioto T."/>
            <person name="Alioto T."/>
        </authorList>
    </citation>
    <scope>NUCLEOTIDE SEQUENCE</scope>
</reference>
<sequence length="86" mass="10101">MAMVERGHTFEMDNSPRNEEMIDAIYRRSCTFNNNNESEVSDNGLEDISDYEDEELINDDIVDASDDEENKTFRDELKKCTKNKRN</sequence>
<organism evidence="1 2">
    <name type="scientific">Mytilus galloprovincialis</name>
    <name type="common">Mediterranean mussel</name>
    <dbReference type="NCBI Taxonomy" id="29158"/>
    <lineage>
        <taxon>Eukaryota</taxon>
        <taxon>Metazoa</taxon>
        <taxon>Spiralia</taxon>
        <taxon>Lophotrochozoa</taxon>
        <taxon>Mollusca</taxon>
        <taxon>Bivalvia</taxon>
        <taxon>Autobranchia</taxon>
        <taxon>Pteriomorphia</taxon>
        <taxon>Mytilida</taxon>
        <taxon>Mytiloidea</taxon>
        <taxon>Mytilidae</taxon>
        <taxon>Mytilinae</taxon>
        <taxon>Mytilus</taxon>
    </lineage>
</organism>
<name>A0A8B6F3W2_MYTGA</name>
<evidence type="ECO:0000313" key="1">
    <source>
        <dbReference type="EMBL" id="VDI44178.1"/>
    </source>
</evidence>
<keyword evidence="2" id="KW-1185">Reference proteome</keyword>